<dbReference type="Proteomes" id="UP000324575">
    <property type="component" value="Unassembled WGS sequence"/>
</dbReference>
<evidence type="ECO:0000256" key="6">
    <source>
        <dbReference type="ARBA" id="ARBA00023136"/>
    </source>
</evidence>
<keyword evidence="6 7" id="KW-0472">Membrane</keyword>
<evidence type="ECO:0000256" key="1">
    <source>
        <dbReference type="ARBA" id="ARBA00004651"/>
    </source>
</evidence>
<reference evidence="9 10" key="1">
    <citation type="submission" date="2019-03" db="EMBL/GenBank/DDBJ databases">
        <title>Single cell metagenomics reveals metabolic interactions within the superorganism composed of flagellate Streblomastix strix and complex community of Bacteroidetes bacteria on its surface.</title>
        <authorList>
            <person name="Treitli S.C."/>
            <person name="Kolisko M."/>
            <person name="Husnik F."/>
            <person name="Keeling P."/>
            <person name="Hampl V."/>
        </authorList>
    </citation>
    <scope>NUCLEOTIDE SEQUENCE [LARGE SCALE GENOMIC DNA]</scope>
    <source>
        <strain evidence="9">St1</strain>
    </source>
</reference>
<evidence type="ECO:0000256" key="4">
    <source>
        <dbReference type="ARBA" id="ARBA00022692"/>
    </source>
</evidence>
<evidence type="ECO:0000256" key="3">
    <source>
        <dbReference type="ARBA" id="ARBA00022475"/>
    </source>
</evidence>
<comment type="subcellular location">
    <subcellularLocation>
        <location evidence="1">Cell membrane</location>
        <topology evidence="1">Multi-pass membrane protein</topology>
    </subcellularLocation>
</comment>
<dbReference type="GO" id="GO:0098797">
    <property type="term" value="C:plasma membrane protein complex"/>
    <property type="evidence" value="ECO:0007669"/>
    <property type="project" value="TreeGrafter"/>
</dbReference>
<dbReference type="PANTHER" id="PTHR30489">
    <property type="entry name" value="LIPOPROTEIN-RELEASING SYSTEM TRANSMEMBRANE PROTEIN LOLE"/>
    <property type="match status" value="1"/>
</dbReference>
<dbReference type="InterPro" id="IPR051447">
    <property type="entry name" value="Lipoprotein-release_system"/>
</dbReference>
<evidence type="ECO:0000256" key="7">
    <source>
        <dbReference type="SAM" id="Phobius"/>
    </source>
</evidence>
<proteinExistence type="inferred from homology"/>
<protein>
    <submittedName>
        <fullName evidence="9">ABC transporter permease YtrF</fullName>
    </submittedName>
</protein>
<dbReference type="PANTHER" id="PTHR30489:SF0">
    <property type="entry name" value="LIPOPROTEIN-RELEASING SYSTEM TRANSMEMBRANE PROTEIN LOLE"/>
    <property type="match status" value="1"/>
</dbReference>
<comment type="similarity">
    <text evidence="2">Belongs to the ABC-4 integral membrane protein family. LolC/E subfamily.</text>
</comment>
<feature type="domain" description="ABC3 transporter permease C-terminal" evidence="8">
    <location>
        <begin position="293"/>
        <end position="423"/>
    </location>
</feature>
<sequence>MNKKIKNNANSDKNVKSPKHYSLFTMSFRNIWRNKTRSGVILGAITLGLFAGTYLSAFMSGWMVGTVNDEINTNLSHIQIRDTAFSANNDINAYFLRENIDATLRKGTAQHVSYRLNINGMLASANNAVGVRANGVNRTEDMAVSTVWQTIPDTLGEFLPDDARNPIVISAKTAKKLKVKLRSKIVFSFPNTEGEMQAMSFRVCGIFHTANTAFDEGNVFMRYDDIFPATALPQDAVHVAAIMFGNDTPLDKIDELSLEIKAVFLDLDVKSWKEINPLIAMSMGMIDMFAIGIIAIFLLALAFGIINTMLMAVLERTHELGMLRAIGMSRGQVFRMIMLETIFLTLVGSITGVILATLVLLPSIHSGVDLTPLMGNSFEDYGGFSSVVYPVVNFKMFAQILLLVIAAGILSAIYPARKALKIKILEAMRG</sequence>
<dbReference type="GO" id="GO:0044874">
    <property type="term" value="P:lipoprotein localization to outer membrane"/>
    <property type="evidence" value="ECO:0007669"/>
    <property type="project" value="TreeGrafter"/>
</dbReference>
<dbReference type="Pfam" id="PF02687">
    <property type="entry name" value="FtsX"/>
    <property type="match status" value="1"/>
</dbReference>
<feature type="transmembrane region" description="Helical" evidence="7">
    <location>
        <begin position="396"/>
        <end position="414"/>
    </location>
</feature>
<dbReference type="EMBL" id="SNRX01000015">
    <property type="protein sequence ID" value="KAA6301684.1"/>
    <property type="molecule type" value="Genomic_DNA"/>
</dbReference>
<evidence type="ECO:0000313" key="9">
    <source>
        <dbReference type="EMBL" id="KAA6301684.1"/>
    </source>
</evidence>
<evidence type="ECO:0000256" key="2">
    <source>
        <dbReference type="ARBA" id="ARBA00005236"/>
    </source>
</evidence>
<keyword evidence="5 7" id="KW-1133">Transmembrane helix</keyword>
<name>A0A5M8NZV9_9BACT</name>
<keyword evidence="3" id="KW-1003">Cell membrane</keyword>
<feature type="transmembrane region" description="Helical" evidence="7">
    <location>
        <begin position="39"/>
        <end position="64"/>
    </location>
</feature>
<evidence type="ECO:0000256" key="5">
    <source>
        <dbReference type="ARBA" id="ARBA00022989"/>
    </source>
</evidence>
<gene>
    <name evidence="9" type="ORF">EZS26_002149</name>
</gene>
<accession>A0A5M8NZV9</accession>
<feature type="transmembrane region" description="Helical" evidence="7">
    <location>
        <begin position="288"/>
        <end position="313"/>
    </location>
</feature>
<evidence type="ECO:0000259" key="8">
    <source>
        <dbReference type="Pfam" id="PF02687"/>
    </source>
</evidence>
<evidence type="ECO:0000313" key="10">
    <source>
        <dbReference type="Proteomes" id="UP000324575"/>
    </source>
</evidence>
<keyword evidence="4 7" id="KW-0812">Transmembrane</keyword>
<feature type="transmembrane region" description="Helical" evidence="7">
    <location>
        <begin position="333"/>
        <end position="361"/>
    </location>
</feature>
<dbReference type="AlphaFoldDB" id="A0A5M8NZV9"/>
<comment type="caution">
    <text evidence="9">The sequence shown here is derived from an EMBL/GenBank/DDBJ whole genome shotgun (WGS) entry which is preliminary data.</text>
</comment>
<organism evidence="9 10">
    <name type="scientific">Candidatus Ordinivivax streblomastigis</name>
    <dbReference type="NCBI Taxonomy" id="2540710"/>
    <lineage>
        <taxon>Bacteria</taxon>
        <taxon>Pseudomonadati</taxon>
        <taxon>Bacteroidota</taxon>
        <taxon>Bacteroidia</taxon>
        <taxon>Bacteroidales</taxon>
        <taxon>Candidatus Ordinivivax</taxon>
    </lineage>
</organism>
<dbReference type="InterPro" id="IPR003838">
    <property type="entry name" value="ABC3_permease_C"/>
</dbReference>